<dbReference type="Gene3D" id="3.40.250.10">
    <property type="entry name" value="Rhodanese-like domain"/>
    <property type="match status" value="1"/>
</dbReference>
<dbReference type="InterPro" id="IPR051682">
    <property type="entry name" value="Mito_Persulfide_Diox"/>
</dbReference>
<comment type="catalytic activity">
    <reaction evidence="1">
        <text>3',5'-cyclic CMP + H2O = CMP + H(+)</text>
        <dbReference type="Rhea" id="RHEA:72675"/>
        <dbReference type="ChEBI" id="CHEBI:15377"/>
        <dbReference type="ChEBI" id="CHEBI:15378"/>
        <dbReference type="ChEBI" id="CHEBI:58003"/>
        <dbReference type="ChEBI" id="CHEBI:60377"/>
    </reaction>
    <physiologicalReaction direction="left-to-right" evidence="1">
        <dbReference type="Rhea" id="RHEA:72676"/>
    </physiologicalReaction>
</comment>
<dbReference type="EC" id="3.1.2.6" evidence="5"/>
<gene>
    <name evidence="5" type="primary">gloB_1</name>
    <name evidence="5" type="ORF">PAECIP111892_00859</name>
</gene>
<comment type="catalytic activity">
    <reaction evidence="3">
        <text>3',5'-cyclic UMP + H2O = UMP + H(+)</text>
        <dbReference type="Rhea" id="RHEA:70575"/>
        <dbReference type="ChEBI" id="CHEBI:15377"/>
        <dbReference type="ChEBI" id="CHEBI:15378"/>
        <dbReference type="ChEBI" id="CHEBI:57865"/>
        <dbReference type="ChEBI" id="CHEBI:184387"/>
    </reaction>
    <physiologicalReaction direction="left-to-right" evidence="3">
        <dbReference type="Rhea" id="RHEA:70576"/>
    </physiologicalReaction>
</comment>
<dbReference type="SMART" id="SM00849">
    <property type="entry name" value="Lactamase_B"/>
    <property type="match status" value="1"/>
</dbReference>
<dbReference type="SUPFAM" id="SSF56281">
    <property type="entry name" value="Metallo-hydrolase/oxidoreductase"/>
    <property type="match status" value="1"/>
</dbReference>
<dbReference type="InterPro" id="IPR044528">
    <property type="entry name" value="POD-like_MBL-fold"/>
</dbReference>
<sequence>MEATNALSVMTAAELTRLVLAKEELFILDVRNESDFKDWKIEGERIDVINIPYFELLDGVDPVLDQIPDGKKILVVCAKEGSSKFVAEQIAQAGRGNVHYLEGGMKSWSEHLEPVKIGDLKNGGSLYQFVRIGKGCLSYMVVSDGEAAVVDTARMADVVEEFAKSHGATIKHTLDTHLHADHISGGRKLAEKTGGTYWLPPKDADEVTFSYDKLEEGQDIIVGNTTIRIEPVYSPGHTIGSTSLIVDEQFLLTGDILFIESIGRPDLAGKAEDWIDDLRETLYNRYRGLTQDLIVLPAHFGKISELGEGGKVMAKLSELYDKNPGLNIQEEAAFRRIVTENLPPQPNAYQEIRQTNMGKMTPSEEEQREMEIGPNRCAVHDK</sequence>
<evidence type="ECO:0000313" key="5">
    <source>
        <dbReference type="EMBL" id="CAH1192126.1"/>
    </source>
</evidence>
<evidence type="ECO:0000256" key="2">
    <source>
        <dbReference type="ARBA" id="ARBA00034301"/>
    </source>
</evidence>
<proteinExistence type="predicted"/>
<keyword evidence="6" id="KW-1185">Reference proteome</keyword>
<dbReference type="SUPFAM" id="SSF52821">
    <property type="entry name" value="Rhodanese/Cell cycle control phosphatase"/>
    <property type="match status" value="1"/>
</dbReference>
<keyword evidence="5" id="KW-0378">Hydrolase</keyword>
<dbReference type="Gene3D" id="3.60.15.10">
    <property type="entry name" value="Ribonuclease Z/Hydroxyacylglutathione hydrolase-like"/>
    <property type="match status" value="1"/>
</dbReference>
<dbReference type="CDD" id="cd07724">
    <property type="entry name" value="POD-like_MBL-fold"/>
    <property type="match status" value="1"/>
</dbReference>
<feature type="domain" description="Rhodanese" evidence="4">
    <location>
        <begin position="21"/>
        <end position="117"/>
    </location>
</feature>
<evidence type="ECO:0000256" key="1">
    <source>
        <dbReference type="ARBA" id="ARBA00034221"/>
    </source>
</evidence>
<dbReference type="InterPro" id="IPR036866">
    <property type="entry name" value="RibonucZ/Hydroxyglut_hydro"/>
</dbReference>
<dbReference type="RefSeq" id="WP_236330089.1">
    <property type="nucleotide sequence ID" value="NZ_CAKMMG010000001.1"/>
</dbReference>
<dbReference type="InterPro" id="IPR036873">
    <property type="entry name" value="Rhodanese-like_dom_sf"/>
</dbReference>
<evidence type="ECO:0000256" key="3">
    <source>
        <dbReference type="ARBA" id="ARBA00048505"/>
    </source>
</evidence>
<dbReference type="SMART" id="SM00450">
    <property type="entry name" value="RHOD"/>
    <property type="match status" value="1"/>
</dbReference>
<dbReference type="PANTHER" id="PTHR43084">
    <property type="entry name" value="PERSULFIDE DIOXYGENASE ETHE1"/>
    <property type="match status" value="1"/>
</dbReference>
<dbReference type="Pfam" id="PF00581">
    <property type="entry name" value="Rhodanese"/>
    <property type="match status" value="1"/>
</dbReference>
<reference evidence="5" key="1">
    <citation type="submission" date="2022-01" db="EMBL/GenBank/DDBJ databases">
        <authorList>
            <person name="Criscuolo A."/>
        </authorList>
    </citation>
    <scope>NUCLEOTIDE SEQUENCE</scope>
    <source>
        <strain evidence="5">CIP111892</strain>
    </source>
</reference>
<evidence type="ECO:0000313" key="6">
    <source>
        <dbReference type="Proteomes" id="UP000838324"/>
    </source>
</evidence>
<dbReference type="EMBL" id="CAKMMG010000001">
    <property type="protein sequence ID" value="CAH1192126.1"/>
    <property type="molecule type" value="Genomic_DNA"/>
</dbReference>
<comment type="function">
    <text evidence="2">Counteracts the endogenous Pycsar antiviral defense system. Phosphodiesterase that enables metal-dependent hydrolysis of host cyclic nucleotide Pycsar defense signals such as cCMP and cUMP.</text>
</comment>
<dbReference type="InterPro" id="IPR001763">
    <property type="entry name" value="Rhodanese-like_dom"/>
</dbReference>
<dbReference type="PANTHER" id="PTHR43084:SF7">
    <property type="entry name" value="BETA-LACTAMASE DOMAIN PROTEIN"/>
    <property type="match status" value="1"/>
</dbReference>
<dbReference type="Proteomes" id="UP000838324">
    <property type="component" value="Unassembled WGS sequence"/>
</dbReference>
<name>A0ABN8G0J8_9BACL</name>
<dbReference type="GO" id="GO:0004416">
    <property type="term" value="F:hydroxyacylglutathione hydrolase activity"/>
    <property type="evidence" value="ECO:0007669"/>
    <property type="project" value="UniProtKB-EC"/>
</dbReference>
<evidence type="ECO:0000259" key="4">
    <source>
        <dbReference type="PROSITE" id="PS50206"/>
    </source>
</evidence>
<organism evidence="5 6">
    <name type="scientific">Paenibacillus auburnensis</name>
    <dbReference type="NCBI Taxonomy" id="2905649"/>
    <lineage>
        <taxon>Bacteria</taxon>
        <taxon>Bacillati</taxon>
        <taxon>Bacillota</taxon>
        <taxon>Bacilli</taxon>
        <taxon>Bacillales</taxon>
        <taxon>Paenibacillaceae</taxon>
        <taxon>Paenibacillus</taxon>
    </lineage>
</organism>
<protein>
    <submittedName>
        <fullName evidence="5">Hydroxyacylglutathione hydrolase</fullName>
        <ecNumber evidence="5">3.1.2.6</ecNumber>
    </submittedName>
</protein>
<dbReference type="InterPro" id="IPR001279">
    <property type="entry name" value="Metallo-B-lactamas"/>
</dbReference>
<dbReference type="Pfam" id="PF00753">
    <property type="entry name" value="Lactamase_B"/>
    <property type="match status" value="1"/>
</dbReference>
<comment type="caution">
    <text evidence="5">The sequence shown here is derived from an EMBL/GenBank/DDBJ whole genome shotgun (WGS) entry which is preliminary data.</text>
</comment>
<accession>A0ABN8G0J8</accession>
<dbReference type="PROSITE" id="PS50206">
    <property type="entry name" value="RHODANESE_3"/>
    <property type="match status" value="1"/>
</dbReference>